<evidence type="ECO:0000313" key="1">
    <source>
        <dbReference type="EMBL" id="THG51256.1"/>
    </source>
</evidence>
<sequence length="152" mass="16647">MKRLIYLLLALPLFLVSCSDDDKVPEFDVKIVFGEGATVENNVISVTQGQPFTIESITPVNANVEDIAFGSVTYQLDYGVGITTALQPYRMSFDTNSIPVGRHLFQIRFPVFAVDYSVMQALITYELVVLPAEETPETPPTGGTEIVTPAIS</sequence>
<name>A0AC61S5S1_9BACT</name>
<reference evidence="1" key="1">
    <citation type="submission" date="2019-04" db="EMBL/GenBank/DDBJ databases">
        <title>Microbes associate with the intestines of laboratory mice.</title>
        <authorList>
            <person name="Navarre W."/>
            <person name="Wong E."/>
            <person name="Huang K.C."/>
            <person name="Tropini C."/>
            <person name="Ng K."/>
            <person name="Yu B."/>
        </authorList>
    </citation>
    <scope>NUCLEOTIDE SEQUENCE</scope>
    <source>
        <strain evidence="1">NM86_A22</strain>
    </source>
</reference>
<protein>
    <submittedName>
        <fullName evidence="1">Uncharacterized protein</fullName>
    </submittedName>
</protein>
<accession>A0AC61S5S1</accession>
<dbReference type="EMBL" id="SSTG01000065">
    <property type="protein sequence ID" value="THG51256.1"/>
    <property type="molecule type" value="Genomic_DNA"/>
</dbReference>
<keyword evidence="2" id="KW-1185">Reference proteome</keyword>
<dbReference type="Proteomes" id="UP000305401">
    <property type="component" value="Unassembled WGS sequence"/>
</dbReference>
<organism evidence="1 2">
    <name type="scientific">Muribaculum caecicola</name>
    <dbReference type="NCBI Taxonomy" id="3038144"/>
    <lineage>
        <taxon>Bacteria</taxon>
        <taxon>Pseudomonadati</taxon>
        <taxon>Bacteroidota</taxon>
        <taxon>Bacteroidia</taxon>
        <taxon>Bacteroidales</taxon>
        <taxon>Muribaculaceae</taxon>
        <taxon>Muribaculum</taxon>
    </lineage>
</organism>
<gene>
    <name evidence="1" type="ORF">E5990_06290</name>
</gene>
<comment type="caution">
    <text evidence="1">The sequence shown here is derived from an EMBL/GenBank/DDBJ whole genome shotgun (WGS) entry which is preliminary data.</text>
</comment>
<evidence type="ECO:0000313" key="2">
    <source>
        <dbReference type="Proteomes" id="UP000305401"/>
    </source>
</evidence>
<proteinExistence type="predicted"/>